<evidence type="ECO:0000313" key="2">
    <source>
        <dbReference type="Proteomes" id="UP000015102"/>
    </source>
</evidence>
<dbReference type="HOGENOM" id="CLU_3210333_0_0_1"/>
<protein>
    <submittedName>
        <fullName evidence="1">Uncharacterized protein</fullName>
    </submittedName>
</protein>
<dbReference type="Proteomes" id="UP000015102">
    <property type="component" value="Unassembled WGS sequence"/>
</dbReference>
<organism evidence="1 2">
    <name type="scientific">Megaselia scalaris</name>
    <name type="common">Humpbacked fly</name>
    <name type="synonym">Phora scalaris</name>
    <dbReference type="NCBI Taxonomy" id="36166"/>
    <lineage>
        <taxon>Eukaryota</taxon>
        <taxon>Metazoa</taxon>
        <taxon>Ecdysozoa</taxon>
        <taxon>Arthropoda</taxon>
        <taxon>Hexapoda</taxon>
        <taxon>Insecta</taxon>
        <taxon>Pterygota</taxon>
        <taxon>Neoptera</taxon>
        <taxon>Endopterygota</taxon>
        <taxon>Diptera</taxon>
        <taxon>Brachycera</taxon>
        <taxon>Muscomorpha</taxon>
        <taxon>Platypezoidea</taxon>
        <taxon>Phoridae</taxon>
        <taxon>Megaseliini</taxon>
        <taxon>Megaselia</taxon>
    </lineage>
</organism>
<evidence type="ECO:0000313" key="1">
    <source>
        <dbReference type="EnsemblMetazoa" id="MESCA005109-PA"/>
    </source>
</evidence>
<accession>T1GNF9</accession>
<reference evidence="1" key="2">
    <citation type="submission" date="2015-06" db="UniProtKB">
        <authorList>
            <consortium name="EnsemblMetazoa"/>
        </authorList>
    </citation>
    <scope>IDENTIFICATION</scope>
</reference>
<proteinExistence type="predicted"/>
<keyword evidence="2" id="KW-1185">Reference proteome</keyword>
<sequence length="45" mass="5058">MDKCGENFDPEGVYKTECSTVPVPRYLQQFLGIRNATGCMKTVTE</sequence>
<dbReference type="EMBL" id="CAQQ02196164">
    <property type="status" value="NOT_ANNOTATED_CDS"/>
    <property type="molecule type" value="Genomic_DNA"/>
</dbReference>
<reference evidence="2" key="1">
    <citation type="submission" date="2013-02" db="EMBL/GenBank/DDBJ databases">
        <authorList>
            <person name="Hughes D."/>
        </authorList>
    </citation>
    <scope>NUCLEOTIDE SEQUENCE</scope>
    <source>
        <strain>Durham</strain>
        <strain evidence="2">NC isolate 2 -- Noor lab</strain>
    </source>
</reference>
<name>T1GNF9_MEGSC</name>
<dbReference type="AlphaFoldDB" id="T1GNF9"/>
<dbReference type="EnsemblMetazoa" id="MESCA005109-RA">
    <property type="protein sequence ID" value="MESCA005109-PA"/>
    <property type="gene ID" value="MESCA005109"/>
</dbReference>